<keyword evidence="2" id="KW-1185">Reference proteome</keyword>
<evidence type="ECO:0000313" key="1">
    <source>
        <dbReference type="EMBL" id="GFS63299.1"/>
    </source>
</evidence>
<accession>A0A8X6JEA5</accession>
<dbReference type="Proteomes" id="UP000887013">
    <property type="component" value="Unassembled WGS sequence"/>
</dbReference>
<sequence>MPAYTFIENHSWALRVLVAWGFSFDHTGMLCKLNISSRRKLNSSVNKTVSGKWASLNTTEQRPMEEENRLRAVTALSLEVIGCMSLVCRIHQTVI</sequence>
<organism evidence="1 2">
    <name type="scientific">Nephila pilipes</name>
    <name type="common">Giant wood spider</name>
    <name type="synonym">Nephila maculata</name>
    <dbReference type="NCBI Taxonomy" id="299642"/>
    <lineage>
        <taxon>Eukaryota</taxon>
        <taxon>Metazoa</taxon>
        <taxon>Ecdysozoa</taxon>
        <taxon>Arthropoda</taxon>
        <taxon>Chelicerata</taxon>
        <taxon>Arachnida</taxon>
        <taxon>Araneae</taxon>
        <taxon>Araneomorphae</taxon>
        <taxon>Entelegynae</taxon>
        <taxon>Araneoidea</taxon>
        <taxon>Nephilidae</taxon>
        <taxon>Nephila</taxon>
    </lineage>
</organism>
<protein>
    <submittedName>
        <fullName evidence="1">Uncharacterized protein</fullName>
    </submittedName>
</protein>
<comment type="caution">
    <text evidence="1">The sequence shown here is derived from an EMBL/GenBank/DDBJ whole genome shotgun (WGS) entry which is preliminary data.</text>
</comment>
<evidence type="ECO:0000313" key="2">
    <source>
        <dbReference type="Proteomes" id="UP000887013"/>
    </source>
</evidence>
<proteinExistence type="predicted"/>
<dbReference type="EMBL" id="BMAW01047911">
    <property type="protein sequence ID" value="GFS63299.1"/>
    <property type="molecule type" value="Genomic_DNA"/>
</dbReference>
<name>A0A8X6JEA5_NEPPI</name>
<reference evidence="1" key="1">
    <citation type="submission" date="2020-08" db="EMBL/GenBank/DDBJ databases">
        <title>Multicomponent nature underlies the extraordinary mechanical properties of spider dragline silk.</title>
        <authorList>
            <person name="Kono N."/>
            <person name="Nakamura H."/>
            <person name="Mori M."/>
            <person name="Yoshida Y."/>
            <person name="Ohtoshi R."/>
            <person name="Malay A.D."/>
            <person name="Moran D.A.P."/>
            <person name="Tomita M."/>
            <person name="Numata K."/>
            <person name="Arakawa K."/>
        </authorList>
    </citation>
    <scope>NUCLEOTIDE SEQUENCE</scope>
</reference>
<gene>
    <name evidence="1" type="ORF">NPIL_66931</name>
</gene>
<dbReference type="AlphaFoldDB" id="A0A8X6JEA5"/>